<reference evidence="1" key="2">
    <citation type="journal article" date="2024" name="Plant">
        <title>Genomic evolution and insights into agronomic trait innovations of Sesamum species.</title>
        <authorList>
            <person name="Miao H."/>
            <person name="Wang L."/>
            <person name="Qu L."/>
            <person name="Liu H."/>
            <person name="Sun Y."/>
            <person name="Le M."/>
            <person name="Wang Q."/>
            <person name="Wei S."/>
            <person name="Zheng Y."/>
            <person name="Lin W."/>
            <person name="Duan Y."/>
            <person name="Cao H."/>
            <person name="Xiong S."/>
            <person name="Wang X."/>
            <person name="Wei L."/>
            <person name="Li C."/>
            <person name="Ma Q."/>
            <person name="Ju M."/>
            <person name="Zhao R."/>
            <person name="Li G."/>
            <person name="Mu C."/>
            <person name="Tian Q."/>
            <person name="Mei H."/>
            <person name="Zhang T."/>
            <person name="Gao T."/>
            <person name="Zhang H."/>
        </authorList>
    </citation>
    <scope>NUCLEOTIDE SEQUENCE</scope>
    <source>
        <strain evidence="1">KEN8</strain>
    </source>
</reference>
<dbReference type="AlphaFoldDB" id="A0AAW2JJQ1"/>
<comment type="caution">
    <text evidence="1">The sequence shown here is derived from an EMBL/GenBank/DDBJ whole genome shotgun (WGS) entry which is preliminary data.</text>
</comment>
<evidence type="ECO:0000313" key="1">
    <source>
        <dbReference type="EMBL" id="KAL0294492.1"/>
    </source>
</evidence>
<evidence type="ECO:0008006" key="2">
    <source>
        <dbReference type="Google" id="ProtNLM"/>
    </source>
</evidence>
<dbReference type="InterPro" id="IPR036691">
    <property type="entry name" value="Endo/exonu/phosph_ase_sf"/>
</dbReference>
<reference evidence="1" key="1">
    <citation type="submission" date="2020-06" db="EMBL/GenBank/DDBJ databases">
        <authorList>
            <person name="Li T."/>
            <person name="Hu X."/>
            <person name="Zhang T."/>
            <person name="Song X."/>
            <person name="Zhang H."/>
            <person name="Dai N."/>
            <person name="Sheng W."/>
            <person name="Hou X."/>
            <person name="Wei L."/>
        </authorList>
    </citation>
    <scope>NUCLEOTIDE SEQUENCE</scope>
    <source>
        <strain evidence="1">KEN8</strain>
        <tissue evidence="1">Leaf</tissue>
    </source>
</reference>
<organism evidence="1">
    <name type="scientific">Sesamum calycinum</name>
    <dbReference type="NCBI Taxonomy" id="2727403"/>
    <lineage>
        <taxon>Eukaryota</taxon>
        <taxon>Viridiplantae</taxon>
        <taxon>Streptophyta</taxon>
        <taxon>Embryophyta</taxon>
        <taxon>Tracheophyta</taxon>
        <taxon>Spermatophyta</taxon>
        <taxon>Magnoliopsida</taxon>
        <taxon>eudicotyledons</taxon>
        <taxon>Gunneridae</taxon>
        <taxon>Pentapetalae</taxon>
        <taxon>asterids</taxon>
        <taxon>lamiids</taxon>
        <taxon>Lamiales</taxon>
        <taxon>Pedaliaceae</taxon>
        <taxon>Sesamum</taxon>
    </lineage>
</organism>
<sequence length="387" mass="43218">MSVQPILSGKPLSAGKPILGIFSCSSQGCCFLPSCWIFHPLSLAILSPFRWFSTVISWPVLTFPFRPSSIAKAKKRKVQAEPAGCSNKTSRLPSTASILATAATTDRTTATPIFVDAKAVGQPIFAMGTAAPNKSGFFGFLVKTTWCCTTWYELKDFVDCCLSIGLHDAPRMGCYNTWYSNRDCNPVWCKLDRVLFNNEWLAIGMHCNAYFSPPGSLSDHSSGIISIFDLLGFKPKSFRFFNMWADHSNFIATMENGWNLSTAQYSLCRKLKPIKGPLKAFNNLHFSHISVRAKEPDLALQDAQLQFESDPKNAAIRDSLGEHRKKVVFLAEVERHFYYQKAKIHFLKIDRNIKFFHDMVKRNATKSSILTITKSDGPIITSAADIG</sequence>
<accession>A0AAW2JJQ1</accession>
<gene>
    <name evidence="1" type="ORF">Scaly_3120500</name>
</gene>
<proteinExistence type="predicted"/>
<dbReference type="PANTHER" id="PTHR33710:SF80">
    <property type="entry name" value="ENDONUCLEASE_EXONUCLEASE_PHOSPHATASE"/>
    <property type="match status" value="1"/>
</dbReference>
<protein>
    <recommendedName>
        <fullName evidence="2">Endonuclease/exonuclease/phosphatase domain-containing protein</fullName>
    </recommendedName>
</protein>
<dbReference type="EMBL" id="JACGWM010001185">
    <property type="protein sequence ID" value="KAL0294492.1"/>
    <property type="molecule type" value="Genomic_DNA"/>
</dbReference>
<dbReference type="SUPFAM" id="SSF56219">
    <property type="entry name" value="DNase I-like"/>
    <property type="match status" value="1"/>
</dbReference>
<name>A0AAW2JJQ1_9LAMI</name>
<dbReference type="PANTHER" id="PTHR33710">
    <property type="entry name" value="BNAC02G09200D PROTEIN"/>
    <property type="match status" value="1"/>
</dbReference>